<sequence length="1230" mass="134351">MVLLFEKQNKVYAVEADGMPGGEALGRLEWLFSGAAFSGRESVEGIFIGPRREMVTPWSTNAVEITRNMGIDGISRIEEFVADDGNVLFDPMLNRRYDGISQNIYTIDMEPEPVRYIDDIPAYNKQHGLALSEEETAYLNRVSRKMGRPLTDSEVFGFSQVNSEHCRHKIFNGKFIIDGQEMPETLFQLIKKTTRENPGRVVSAYRDNCAFIDGPVAEQFAPAEHDKPSWFVAEDFGSVISLKAETHNFPTTVEPFNGAATGSGGEIRDRMAGGKGSFPLAGTAVYMTSYPRTEDGRIWEQAVAERKWLYRTPEDILIKASDGASDFGNKFGQPLVCGSLLTFEHEENGRRWGYDKVIMLAGGVGCAKKSDSVKDEPEAGDKIILLGGDNYRIGMGGGAVSSVATGEFAGEIELNAVQRSNPEMQRRVYNTVRALCEEERNPVVSIHDHGAGGHLNCLSELVEATGGRIDMDRLPVGDPTLSAREIIGNESQERMGLVVGEEDIEHLKRIAERERAPMYVIGEATGDMRLTFVDNRTGEKPIDWDLEYMFGGTPHTRMEDIGTKESFRSVGYKPADIVKYVEHILCLEAVACKDWLTNKADRSVTGRIAMQQTAGSVQLPLNDCAVVALDYQGEKGIAVSIGHAPAPALADPAGGSVLAIAESLTNIVFAPLEYGLGGVSLSANWMWPCRNEGEDARLYSAVKGASDFALALGLNIPTGKDSLSMTQKYPDGGKVLSPGTVIITAAGEVGDIKKCVSPALKHQKSEIVYVDMSGGGFGLGGSSFAQFMNAVGEDVPTVEDAARFAAAFGAVQQLIRDGEVLAGHDVSAGGLVTALLEMTFADNGSGIYADVSALGEKDTVRVLFSERPSLVLQVADAAAVCEKLSAAGVTAHRIGVVNSQRRFTVTNGGLSFELLIDHLRDVWFTSSYLLDRRQSGPQKALERYKNYKNTELRYRFPDNFSGKLSQYDLNPHRKERTGIKAAVIREKGCQCDRETAWIVHLAGMDVKDVHMTDLISGRETLEDVNLIVFVGGFSNSDVLGSAKGWAGAFLFNERAKRALDNFYAREDTLSLGICNGCQLMVELGLITPSHADKPKMLHNDSGKFESGFVGVNILPSGSVMLDSLSGSSLGVWIAHGEGKFCLPYGEDRYNVAMKFSYDLYPANPNGSDYNAAAIVSDDGRHLAVMPHPERSLRPWNWAYYPPERKEDEVSPWIEIFVNAARWIKEKTGGK</sequence>
<evidence type="ECO:0000313" key="2">
    <source>
        <dbReference type="Proteomes" id="UP001056778"/>
    </source>
</evidence>
<accession>A0ACB9TRS7</accession>
<evidence type="ECO:0000313" key="1">
    <source>
        <dbReference type="EMBL" id="KAI4469339.1"/>
    </source>
</evidence>
<comment type="caution">
    <text evidence="1">The sequence shown here is derived from an EMBL/GenBank/DDBJ whole genome shotgun (WGS) entry which is preliminary data.</text>
</comment>
<reference evidence="1" key="1">
    <citation type="submission" date="2022-04" db="EMBL/GenBank/DDBJ databases">
        <title>Chromosome-scale genome assembly of Holotrichia oblita Faldermann.</title>
        <authorList>
            <person name="Rongchong L."/>
        </authorList>
    </citation>
    <scope>NUCLEOTIDE SEQUENCE</scope>
    <source>
        <strain evidence="1">81SQS9</strain>
    </source>
</reference>
<dbReference type="Proteomes" id="UP001056778">
    <property type="component" value="Chromosome 1"/>
</dbReference>
<name>A0ACB9TRS7_HOLOL</name>
<gene>
    <name evidence="1" type="ORF">MML48_1g00058</name>
</gene>
<protein>
    <submittedName>
        <fullName evidence="1">Phosphoribosylformylglycinamidine synthase</fullName>
    </submittedName>
</protein>
<keyword evidence="2" id="KW-1185">Reference proteome</keyword>
<proteinExistence type="predicted"/>
<organism evidence="1 2">
    <name type="scientific">Holotrichia oblita</name>
    <name type="common">Chafer beetle</name>
    <dbReference type="NCBI Taxonomy" id="644536"/>
    <lineage>
        <taxon>Eukaryota</taxon>
        <taxon>Metazoa</taxon>
        <taxon>Ecdysozoa</taxon>
        <taxon>Arthropoda</taxon>
        <taxon>Hexapoda</taxon>
        <taxon>Insecta</taxon>
        <taxon>Pterygota</taxon>
        <taxon>Neoptera</taxon>
        <taxon>Endopterygota</taxon>
        <taxon>Coleoptera</taxon>
        <taxon>Polyphaga</taxon>
        <taxon>Scarabaeiformia</taxon>
        <taxon>Scarabaeidae</taxon>
        <taxon>Melolonthinae</taxon>
        <taxon>Holotrichia</taxon>
    </lineage>
</organism>
<dbReference type="EMBL" id="CM043015">
    <property type="protein sequence ID" value="KAI4469339.1"/>
    <property type="molecule type" value="Genomic_DNA"/>
</dbReference>